<organism evidence="2 3">
    <name type="scientific">Protopolystoma xenopodis</name>
    <dbReference type="NCBI Taxonomy" id="117903"/>
    <lineage>
        <taxon>Eukaryota</taxon>
        <taxon>Metazoa</taxon>
        <taxon>Spiralia</taxon>
        <taxon>Lophotrochozoa</taxon>
        <taxon>Platyhelminthes</taxon>
        <taxon>Monogenea</taxon>
        <taxon>Polyopisthocotylea</taxon>
        <taxon>Polystomatidea</taxon>
        <taxon>Polystomatidae</taxon>
        <taxon>Protopolystoma</taxon>
    </lineage>
</organism>
<sequence>MFTTPNEANGQPPRSCFLSEIIFLEILAGGKVVILQSQLPLLMHVAVTCMLVLSTGSLFVFCFTLLFNLCPSVLELAPSVICQATQLPGRLVYTFSQ</sequence>
<keyword evidence="1" id="KW-1133">Transmembrane helix</keyword>
<dbReference type="AlphaFoldDB" id="A0A448XPQ5"/>
<protein>
    <submittedName>
        <fullName evidence="2">Uncharacterized protein</fullName>
    </submittedName>
</protein>
<proteinExistence type="predicted"/>
<feature type="transmembrane region" description="Helical" evidence="1">
    <location>
        <begin position="41"/>
        <end position="67"/>
    </location>
</feature>
<evidence type="ECO:0000313" key="2">
    <source>
        <dbReference type="EMBL" id="VEL41789.1"/>
    </source>
</evidence>
<keyword evidence="1" id="KW-0472">Membrane</keyword>
<gene>
    <name evidence="2" type="ORF">PXEA_LOCUS35229</name>
</gene>
<evidence type="ECO:0000256" key="1">
    <source>
        <dbReference type="SAM" id="Phobius"/>
    </source>
</evidence>
<dbReference type="Proteomes" id="UP000784294">
    <property type="component" value="Unassembled WGS sequence"/>
</dbReference>
<reference evidence="2" key="1">
    <citation type="submission" date="2018-11" db="EMBL/GenBank/DDBJ databases">
        <authorList>
            <consortium name="Pathogen Informatics"/>
        </authorList>
    </citation>
    <scope>NUCLEOTIDE SEQUENCE</scope>
</reference>
<comment type="caution">
    <text evidence="2">The sequence shown here is derived from an EMBL/GenBank/DDBJ whole genome shotgun (WGS) entry which is preliminary data.</text>
</comment>
<keyword evidence="3" id="KW-1185">Reference proteome</keyword>
<keyword evidence="1" id="KW-0812">Transmembrane</keyword>
<accession>A0A448XPQ5</accession>
<dbReference type="EMBL" id="CAAALY010271065">
    <property type="protein sequence ID" value="VEL41789.1"/>
    <property type="molecule type" value="Genomic_DNA"/>
</dbReference>
<name>A0A448XPQ5_9PLAT</name>
<evidence type="ECO:0000313" key="3">
    <source>
        <dbReference type="Proteomes" id="UP000784294"/>
    </source>
</evidence>